<dbReference type="Gene3D" id="1.25.40.10">
    <property type="entry name" value="Tetratricopeptide repeat domain"/>
    <property type="match status" value="1"/>
</dbReference>
<keyword evidence="1" id="KW-0963">Cytoplasm</keyword>
<feature type="region of interest" description="Disordered" evidence="3">
    <location>
        <begin position="890"/>
        <end position="919"/>
    </location>
</feature>
<feature type="region of interest" description="Disordered" evidence="3">
    <location>
        <begin position="43"/>
        <end position="66"/>
    </location>
</feature>
<feature type="domain" description="Clu" evidence="4">
    <location>
        <begin position="1"/>
        <end position="368"/>
    </location>
</feature>
<evidence type="ECO:0000259" key="4">
    <source>
        <dbReference type="PROSITE" id="PS51823"/>
    </source>
</evidence>
<gene>
    <name evidence="5" type="ORF">CSSPJE1EN1_LOCUS6312</name>
</gene>
<feature type="region of interest" description="Disordered" evidence="3">
    <location>
        <begin position="983"/>
        <end position="1031"/>
    </location>
</feature>
<organism evidence="5 6">
    <name type="scientific">Sphagnum jensenii</name>
    <dbReference type="NCBI Taxonomy" id="128206"/>
    <lineage>
        <taxon>Eukaryota</taxon>
        <taxon>Viridiplantae</taxon>
        <taxon>Streptophyta</taxon>
        <taxon>Embryophyta</taxon>
        <taxon>Bryophyta</taxon>
        <taxon>Sphagnophytina</taxon>
        <taxon>Sphagnopsida</taxon>
        <taxon>Sphagnales</taxon>
        <taxon>Sphagnaceae</taxon>
        <taxon>Sphagnum</taxon>
    </lineage>
</organism>
<reference evidence="5" key="1">
    <citation type="submission" date="2024-02" db="EMBL/GenBank/DDBJ databases">
        <authorList>
            <consortium name="ELIXIR-Norway"/>
            <consortium name="Elixir Norway"/>
        </authorList>
    </citation>
    <scope>NUCLEOTIDE SEQUENCE</scope>
</reference>
<dbReference type="InterPro" id="IPR011990">
    <property type="entry name" value="TPR-like_helical_dom_sf"/>
</dbReference>
<dbReference type="Proteomes" id="UP001497444">
    <property type="component" value="Chromosome 13"/>
</dbReference>
<feature type="repeat" description="TPR" evidence="2">
    <location>
        <begin position="603"/>
        <end position="636"/>
    </location>
</feature>
<evidence type="ECO:0000256" key="2">
    <source>
        <dbReference type="PROSITE-ProRule" id="PRU00339"/>
    </source>
</evidence>
<feature type="compositionally biased region" description="Polar residues" evidence="3">
    <location>
        <begin position="896"/>
        <end position="909"/>
    </location>
</feature>
<feature type="compositionally biased region" description="Basic and acidic residues" evidence="3">
    <location>
        <begin position="1069"/>
        <end position="1081"/>
    </location>
</feature>
<dbReference type="PANTHER" id="PTHR12601:SF17">
    <property type="entry name" value="PROTEIN REDUCED CHLOROPLAST COVERAGE 1"/>
    <property type="match status" value="1"/>
</dbReference>
<feature type="region of interest" description="Disordered" evidence="3">
    <location>
        <begin position="1361"/>
        <end position="1405"/>
    </location>
</feature>
<accession>A0ABP0W2R4</accession>
<name>A0ABP0W2R4_9BRYO</name>
<dbReference type="PROSITE" id="PS51823">
    <property type="entry name" value="CLU"/>
    <property type="match status" value="1"/>
</dbReference>
<evidence type="ECO:0000256" key="3">
    <source>
        <dbReference type="SAM" id="MobiDB-lite"/>
    </source>
</evidence>
<evidence type="ECO:0000313" key="6">
    <source>
        <dbReference type="Proteomes" id="UP001497444"/>
    </source>
</evidence>
<feature type="region of interest" description="Disordered" evidence="3">
    <location>
        <begin position="810"/>
        <end position="833"/>
    </location>
</feature>
<evidence type="ECO:0000256" key="1">
    <source>
        <dbReference type="ARBA" id="ARBA00022490"/>
    </source>
</evidence>
<keyword evidence="6" id="KW-1185">Reference proteome</keyword>
<dbReference type="SUPFAM" id="SSF48452">
    <property type="entry name" value="TPR-like"/>
    <property type="match status" value="1"/>
</dbReference>
<dbReference type="InterPro" id="IPR025697">
    <property type="entry name" value="CLU_dom"/>
</dbReference>
<dbReference type="PROSITE" id="PS50005">
    <property type="entry name" value="TPR"/>
    <property type="match status" value="1"/>
</dbReference>
<dbReference type="InterPro" id="IPR033646">
    <property type="entry name" value="CLU-central"/>
</dbReference>
<feature type="compositionally biased region" description="Polar residues" evidence="3">
    <location>
        <begin position="994"/>
        <end position="1011"/>
    </location>
</feature>
<dbReference type="InterPro" id="IPR019734">
    <property type="entry name" value="TPR_rpt"/>
</dbReference>
<proteinExistence type="predicted"/>
<feature type="region of interest" description="Disordered" evidence="3">
    <location>
        <begin position="1044"/>
        <end position="1081"/>
    </location>
</feature>
<sequence length="1405" mass="152958">MLEASSLKPCVLDVVEEDYTEDLALAHVRRLLDIVACTTSFGSSGKQAEVKPSSHEPGKGVAHGASSPAGIMAEVTGNLPTTTGEDSESVRKEADAQVRLCNGKLVTVTACEKGFYSCSKQLKLHDHSLVVLLCRLSKSFAKAYDDLMKAFVERNKARDLIQEVLERAAQRAATPDLDGILHLDTRCNLRFTVHRDIRDASKKLVMKVNSSQAPSLSSSDVAEKNLLKGITADESTAIHHTQILGTVIVRHRGFIVIVESAGPSSGDGQLIPTDLTTEEQLDGGANALNVNSLTDSTHLLKIGLSCTASALFLHKQLGAAAHPSSDAEELQSAGLFVTSMLEKSLTQLEQENIVISIRRPEMKLTRLQIALFRMMGNRKELEAQAHLMAHLPQDVFPQLQETATGLHCKSIGELMDGARHYYDEITLPRLTELAEKLPHIESLCVHEMVMRAFKYVLQAVIAASKATSDLPVNIAAALNVMLGTSPEGDIPLIWRFRILLHHPVSYVWYVYKGMHSIPCVQIGIELAAQDYNFHMTIAFKKVDIISLIPVHKQVLCSSADGCTLLESSKRAQDKGKLDDVVNYGTKALSKLVSVCGPYHRMTAGAYSLLAVVLYHTGDFNQAAIYQQKALDINERELGLDHPDNMKSYGDLPVFYYHLQHNELALKQLQVSTPLQFALSLMEAYSLSVQHEQTTLEILKAKLGPNDLCTQDAAVWLEYFNSKAVEQQEAARNGTPKPDSSIASRGHLRFTALFLQTQEGCRSVLQSLSKSVKISHCKIPGVVIQSVSTPSCPSVPADEFNKQASKFLDLDKEKSQSDSVESSETSKASLLSTSILPMSPTEEPLVHGIEVTLKMPDIGMIEESHEDEGWQEAVPRGRLYGGVKRWISHKDNVHSGPAQNIKSEAQSSRPAYSGVKQHRQNGGILRESINITLNKTAFQCSSKKGFQVHQGVASQIHNGATQVSAEQQPAGGKRNENLTSVVKTLPQKESESPEDMQSNSGTNTSAMQVTESVSEKEDRGKSASAGGAVTQTATQTAHQILPGNFIDQDQDSASPSSSSKAGNSVADQSQQDKKFTPQIVKEDESLPVPDKVAIKELSHIATQAEKISPKCQFPGMMHLWSLELRKGKLFYLLSASEILTDTDEELQIECVSAKEVILAKQPMASDVPDSEFTVYSPKRLSPAAPPFKPGVSIKGVEPTTVAVTPLKDGKTLVLPGLASHLPPLQVPSTVAVTPMCKSPHPLALIPQISYMTADPYHGPSIDMQGFVPPHQLRPFDGQTSLLGNGPCPGIHPQMYPFVPAPLKCSVQMNPNAREFIFLYLRNQLTQPVSPPALAVPVSPSSEMQTVSELAVAVAEYSENVEASSSEVKALEEEEEQVVDQNGLLEQSPESEGGVESPQVTETKRES</sequence>
<dbReference type="Pfam" id="PF12807">
    <property type="entry name" value="eIF3_p135"/>
    <property type="match status" value="1"/>
</dbReference>
<feature type="compositionally biased region" description="Low complexity" evidence="3">
    <location>
        <begin position="816"/>
        <end position="828"/>
    </location>
</feature>
<protein>
    <recommendedName>
        <fullName evidence="4">Clu domain-containing protein</fullName>
    </recommendedName>
</protein>
<feature type="compositionally biased region" description="Basic and acidic residues" evidence="3">
    <location>
        <begin position="48"/>
        <end position="58"/>
    </location>
</feature>
<feature type="compositionally biased region" description="Low complexity" evidence="3">
    <location>
        <begin position="1051"/>
        <end position="1065"/>
    </location>
</feature>
<dbReference type="Pfam" id="PF13374">
    <property type="entry name" value="TPR_10"/>
    <property type="match status" value="1"/>
</dbReference>
<dbReference type="PANTHER" id="PTHR12601">
    <property type="entry name" value="EUKARYOTIC TRANSLATION INITIATION FACTOR 3 SUBUNIT EIF-3"/>
    <property type="match status" value="1"/>
</dbReference>
<feature type="compositionally biased region" description="Low complexity" evidence="3">
    <location>
        <begin position="1021"/>
        <end position="1031"/>
    </location>
</feature>
<evidence type="ECO:0000313" key="5">
    <source>
        <dbReference type="EMBL" id="CAK9260834.1"/>
    </source>
</evidence>
<keyword evidence="2" id="KW-0802">TPR repeat</keyword>
<dbReference type="EMBL" id="OZ020108">
    <property type="protein sequence ID" value="CAK9260834.1"/>
    <property type="molecule type" value="Genomic_DNA"/>
</dbReference>
<dbReference type="InterPro" id="IPR027523">
    <property type="entry name" value="CLU_prot"/>
</dbReference>